<evidence type="ECO:0000313" key="2">
    <source>
        <dbReference type="EMBL" id="MDR7098737.1"/>
    </source>
</evidence>
<evidence type="ECO:0000313" key="3">
    <source>
        <dbReference type="Proteomes" id="UP001267878"/>
    </source>
</evidence>
<organism evidence="2 3">
    <name type="scientific">Agrilutibacter niabensis</name>
    <dbReference type="NCBI Taxonomy" id="380628"/>
    <lineage>
        <taxon>Bacteria</taxon>
        <taxon>Pseudomonadati</taxon>
        <taxon>Pseudomonadota</taxon>
        <taxon>Gammaproteobacteria</taxon>
        <taxon>Lysobacterales</taxon>
        <taxon>Lysobacteraceae</taxon>
        <taxon>Agrilutibacter</taxon>
    </lineage>
</organism>
<dbReference type="EMBL" id="JAVDVW010000001">
    <property type="protein sequence ID" value="MDR7098737.1"/>
    <property type="molecule type" value="Genomic_DNA"/>
</dbReference>
<evidence type="ECO:0000259" key="1">
    <source>
        <dbReference type="Pfam" id="PF07238"/>
    </source>
</evidence>
<dbReference type="RefSeq" id="WP_310052806.1">
    <property type="nucleotide sequence ID" value="NZ_JAVDVW010000001.1"/>
</dbReference>
<dbReference type="InterPro" id="IPR009875">
    <property type="entry name" value="PilZ_domain"/>
</dbReference>
<sequence length="98" mass="10991">MNAIAPSERRDGDRVPYASRVMIVRGESAWFAQLLDLSEGGCGVFRPDGCELREDEVVRLFFYQDTETSAVIVPARVARIDGVRIGIEYHEPQAIPPR</sequence>
<keyword evidence="2" id="KW-0282">Flagellum</keyword>
<dbReference type="Gene3D" id="2.40.10.220">
    <property type="entry name" value="predicted glycosyltransferase like domains"/>
    <property type="match status" value="1"/>
</dbReference>
<comment type="caution">
    <text evidence="2">The sequence shown here is derived from an EMBL/GenBank/DDBJ whole genome shotgun (WGS) entry which is preliminary data.</text>
</comment>
<keyword evidence="2" id="KW-0969">Cilium</keyword>
<keyword evidence="3" id="KW-1185">Reference proteome</keyword>
<dbReference type="Proteomes" id="UP001267878">
    <property type="component" value="Unassembled WGS sequence"/>
</dbReference>
<feature type="domain" description="PilZ" evidence="1">
    <location>
        <begin position="8"/>
        <end position="93"/>
    </location>
</feature>
<gene>
    <name evidence="2" type="ORF">J2X04_001084</name>
</gene>
<keyword evidence="2" id="KW-0966">Cell projection</keyword>
<name>A0ABU1VMN2_9GAMM</name>
<proteinExistence type="predicted"/>
<dbReference type="SUPFAM" id="SSF141371">
    <property type="entry name" value="PilZ domain-like"/>
    <property type="match status" value="1"/>
</dbReference>
<reference evidence="2 3" key="1">
    <citation type="submission" date="2023-07" db="EMBL/GenBank/DDBJ databases">
        <title>Sorghum-associated microbial communities from plants grown in Nebraska, USA.</title>
        <authorList>
            <person name="Schachtman D."/>
        </authorList>
    </citation>
    <scope>NUCLEOTIDE SEQUENCE [LARGE SCALE GENOMIC DNA]</scope>
    <source>
        <strain evidence="2 3">BE187</strain>
    </source>
</reference>
<accession>A0ABU1VMN2</accession>
<protein>
    <submittedName>
        <fullName evidence="2">C-di-GMP-binding flagellar brake protein YcgR</fullName>
    </submittedName>
</protein>
<dbReference type="Pfam" id="PF07238">
    <property type="entry name" value="PilZ"/>
    <property type="match status" value="1"/>
</dbReference>